<dbReference type="InterPro" id="IPR052036">
    <property type="entry name" value="Hydrolase/PRTase-associated"/>
</dbReference>
<accession>A0ABU0ZDB0</accession>
<dbReference type="Gene3D" id="3.30.1870.10">
    <property type="entry name" value="EreA-like, domain 2"/>
    <property type="match status" value="1"/>
</dbReference>
<dbReference type="PIRSF" id="PIRSF000880">
    <property type="entry name" value="Eryth_est"/>
    <property type="match status" value="1"/>
</dbReference>
<dbReference type="Proteomes" id="UP001230908">
    <property type="component" value="Unassembled WGS sequence"/>
</dbReference>
<dbReference type="CDD" id="cd14728">
    <property type="entry name" value="Ere-like"/>
    <property type="match status" value="1"/>
</dbReference>
<name>A0ABU0ZDB0_9ACTN</name>
<dbReference type="EMBL" id="JAVHUY010000006">
    <property type="protein sequence ID" value="MDQ7904419.1"/>
    <property type="molecule type" value="Genomic_DNA"/>
</dbReference>
<organism evidence="1 2">
    <name type="scientific">Phytohabitans maris</name>
    <dbReference type="NCBI Taxonomy" id="3071409"/>
    <lineage>
        <taxon>Bacteria</taxon>
        <taxon>Bacillati</taxon>
        <taxon>Actinomycetota</taxon>
        <taxon>Actinomycetes</taxon>
        <taxon>Micromonosporales</taxon>
        <taxon>Micromonosporaceae</taxon>
    </lineage>
</organism>
<dbReference type="Gene3D" id="3.40.1660.10">
    <property type="entry name" value="EreA-like (biosynthetic domain)"/>
    <property type="match status" value="1"/>
</dbReference>
<proteinExistence type="predicted"/>
<dbReference type="SUPFAM" id="SSF159501">
    <property type="entry name" value="EreA/ChaN-like"/>
    <property type="match status" value="1"/>
</dbReference>
<evidence type="ECO:0000313" key="1">
    <source>
        <dbReference type="EMBL" id="MDQ7904419.1"/>
    </source>
</evidence>
<dbReference type="InterPro" id="IPR016273">
    <property type="entry name" value="Emycin_Estase_proteobac"/>
</dbReference>
<comment type="caution">
    <text evidence="1">The sequence shown here is derived from an EMBL/GenBank/DDBJ whole genome shotgun (WGS) entry which is preliminary data.</text>
</comment>
<dbReference type="PANTHER" id="PTHR31299">
    <property type="entry name" value="ESTERASE, PUTATIVE (AFU_ORTHOLOGUE AFUA_1G05850)-RELATED"/>
    <property type="match status" value="1"/>
</dbReference>
<gene>
    <name evidence="1" type="ORF">RB614_07765</name>
</gene>
<dbReference type="Pfam" id="PF05139">
    <property type="entry name" value="Erythro_esteras"/>
    <property type="match status" value="1"/>
</dbReference>
<reference evidence="1 2" key="1">
    <citation type="submission" date="2023-08" db="EMBL/GenBank/DDBJ databases">
        <title>Phytohabitans sansha sp. nov., isolated from marine sediment.</title>
        <authorList>
            <person name="Zhao Y."/>
            <person name="Yi K."/>
        </authorList>
    </citation>
    <scope>NUCLEOTIDE SEQUENCE [LARGE SCALE GENOMIC DNA]</scope>
    <source>
        <strain evidence="1 2">ZYX-F-186</strain>
    </source>
</reference>
<dbReference type="Gene3D" id="1.20.1440.30">
    <property type="entry name" value="Biosynthetic Protein domain"/>
    <property type="match status" value="1"/>
</dbReference>
<dbReference type="InterPro" id="IPR007815">
    <property type="entry name" value="Emycin_Estase"/>
</dbReference>
<dbReference type="PANTHER" id="PTHR31299:SF0">
    <property type="entry name" value="ESTERASE, PUTATIVE (AFU_ORTHOLOGUE AFUA_1G05850)-RELATED"/>
    <property type="match status" value="1"/>
</dbReference>
<dbReference type="RefSeq" id="WP_308711694.1">
    <property type="nucleotide sequence ID" value="NZ_JAVHUY010000006.1"/>
</dbReference>
<evidence type="ECO:0000313" key="2">
    <source>
        <dbReference type="Proteomes" id="UP001230908"/>
    </source>
</evidence>
<protein>
    <submittedName>
        <fullName evidence="1">Erythromycin esterase family protein</fullName>
    </submittedName>
</protein>
<keyword evidence="2" id="KW-1185">Reference proteome</keyword>
<sequence length="423" mass="44906">MSEPTAGAGAFVDWLRDNVVHLDTLDPDGPLDDLEPLRDVVGAARVVAIGENAHFIREFTQARQRILRFLVERCGFTAFAFEFGFSEGFALDRWVRDGAGVDLATVSEAAAAWGAGDLLRHLRGLTTGSGRPVRFVGIDIPEAGGSLLPALQPVAEYLRDVDADALPALDAAIATAEKFAGKSGASAAPAWAGLATAEQDALTAALARLLLRFRGLRPLYVERGGQHDYDVALRRLEAAGHADYMLRAMNGLFTGTGLPGDMSVRDRFMADSVRWHLEHGDPETRIVLAAHNNHIQRAPVSYGGVLTTLPMGLHLDRALGGAYLPIAVTSTADRTAEMRLDSSAPAGFAVVDAALPPPEPGSVEAAALAAEVRLGLVDLRRAPAAVEGLDRIRSQSDYMRTPLAEAFDAVVVVPTATLAVPSL</sequence>